<organism evidence="1 2">
    <name type="scientific">Anaerovirgula multivorans</name>
    <dbReference type="NCBI Taxonomy" id="312168"/>
    <lineage>
        <taxon>Bacteria</taxon>
        <taxon>Bacillati</taxon>
        <taxon>Bacillota</taxon>
        <taxon>Clostridia</taxon>
        <taxon>Peptostreptococcales</taxon>
        <taxon>Natronincolaceae</taxon>
        <taxon>Anaerovirgula</taxon>
    </lineage>
</organism>
<dbReference type="Proteomes" id="UP000198304">
    <property type="component" value="Unassembled WGS sequence"/>
</dbReference>
<name>A0A239CE42_9FIRM</name>
<dbReference type="OrthoDB" id="1954697at2"/>
<dbReference type="RefSeq" id="WP_089282206.1">
    <property type="nucleotide sequence ID" value="NZ_FZOJ01000005.1"/>
</dbReference>
<gene>
    <name evidence="1" type="ORF">SAMN05446037_1005167</name>
</gene>
<proteinExistence type="predicted"/>
<evidence type="ECO:0000313" key="1">
    <source>
        <dbReference type="EMBL" id="SNS18526.1"/>
    </source>
</evidence>
<accession>A0A239CE42</accession>
<sequence length="197" mass="22865">MNSELYRIKKIANDLGKNSQLTSELKLLQELIESTETYKRYLMDICNTQKPQNSVAKAKSLDIKIEKISEEVFLCKPVMVKNYYEGDYLERFSEIRTSDLKTCGALEIHNKFWTAHEVFGGNIFASIPLELINDTHASKLQRLNWDKVQVDIYEIESGIESKASRGEIINTVEGMFNHYILVREVYGNVFMILHYKI</sequence>
<keyword evidence="2" id="KW-1185">Reference proteome</keyword>
<dbReference type="AlphaFoldDB" id="A0A239CE42"/>
<reference evidence="1 2" key="1">
    <citation type="submission" date="2017-06" db="EMBL/GenBank/DDBJ databases">
        <authorList>
            <person name="Kim H.J."/>
            <person name="Triplett B.A."/>
        </authorList>
    </citation>
    <scope>NUCLEOTIDE SEQUENCE [LARGE SCALE GENOMIC DNA]</scope>
    <source>
        <strain evidence="1 2">SCA</strain>
    </source>
</reference>
<protein>
    <submittedName>
        <fullName evidence="1">Uncharacterized protein</fullName>
    </submittedName>
</protein>
<dbReference type="EMBL" id="FZOJ01000005">
    <property type="protein sequence ID" value="SNS18526.1"/>
    <property type="molecule type" value="Genomic_DNA"/>
</dbReference>
<evidence type="ECO:0000313" key="2">
    <source>
        <dbReference type="Proteomes" id="UP000198304"/>
    </source>
</evidence>